<evidence type="ECO:0000313" key="3">
    <source>
        <dbReference type="Proteomes" id="UP000095283"/>
    </source>
</evidence>
<name>A0A1I7XTC4_HETBA</name>
<dbReference type="AlphaFoldDB" id="A0A1I7XTC4"/>
<proteinExistence type="inferred from homology"/>
<dbReference type="InterPro" id="IPR042534">
    <property type="entry name" value="SAP18_sf"/>
</dbReference>
<dbReference type="Gene3D" id="3.10.20.550">
    <property type="entry name" value="ASAP complex, SAP18 subunit"/>
    <property type="match status" value="1"/>
</dbReference>
<protein>
    <recommendedName>
        <fullName evidence="2">18 kDa Sin3-associated polypeptide</fullName>
    </recommendedName>
</protein>
<dbReference type="InterPro" id="IPR010516">
    <property type="entry name" value="SAP18"/>
</dbReference>
<dbReference type="WBParaSite" id="Hba_20586">
    <property type="protein sequence ID" value="Hba_20586"/>
    <property type="gene ID" value="Hba_20586"/>
</dbReference>
<organism evidence="3 4">
    <name type="scientific">Heterorhabditis bacteriophora</name>
    <name type="common">Entomopathogenic nematode worm</name>
    <dbReference type="NCBI Taxonomy" id="37862"/>
    <lineage>
        <taxon>Eukaryota</taxon>
        <taxon>Metazoa</taxon>
        <taxon>Ecdysozoa</taxon>
        <taxon>Nematoda</taxon>
        <taxon>Chromadorea</taxon>
        <taxon>Rhabditida</taxon>
        <taxon>Rhabditina</taxon>
        <taxon>Rhabditomorpha</taxon>
        <taxon>Strongyloidea</taxon>
        <taxon>Heterorhabditidae</taxon>
        <taxon>Heterorhabditis</taxon>
    </lineage>
</organism>
<dbReference type="Proteomes" id="UP000095283">
    <property type="component" value="Unplaced"/>
</dbReference>
<dbReference type="PANTHER" id="PTHR13082:SF0">
    <property type="entry name" value="HISTONE DEACETYLASE COMPLEX SUBUNIT SAP18"/>
    <property type="match status" value="1"/>
</dbReference>
<dbReference type="Pfam" id="PF06487">
    <property type="entry name" value="SAP18"/>
    <property type="match status" value="1"/>
</dbReference>
<sequence length="68" mass="7886">MTTVISQVAVNQEKPVDREKICPLLLRVFCANGRHNPIADYTRGNVPANELQMYTWLAKCYEFVHKYT</sequence>
<accession>A0A1I7XTC4</accession>
<comment type="similarity">
    <text evidence="1">Belongs to the SAP18 family.</text>
</comment>
<evidence type="ECO:0000313" key="4">
    <source>
        <dbReference type="WBParaSite" id="Hba_20586"/>
    </source>
</evidence>
<dbReference type="GO" id="GO:0003714">
    <property type="term" value="F:transcription corepressor activity"/>
    <property type="evidence" value="ECO:0007669"/>
    <property type="project" value="TreeGrafter"/>
</dbReference>
<evidence type="ECO:0000256" key="2">
    <source>
        <dbReference type="ARBA" id="ARBA00030511"/>
    </source>
</evidence>
<dbReference type="PANTHER" id="PTHR13082">
    <property type="entry name" value="SAP18"/>
    <property type="match status" value="1"/>
</dbReference>
<keyword evidence="3" id="KW-1185">Reference proteome</keyword>
<reference evidence="4" key="1">
    <citation type="submission" date="2016-11" db="UniProtKB">
        <authorList>
            <consortium name="WormBaseParasite"/>
        </authorList>
    </citation>
    <scope>IDENTIFICATION</scope>
</reference>
<evidence type="ECO:0000256" key="1">
    <source>
        <dbReference type="ARBA" id="ARBA00009143"/>
    </source>
</evidence>
<dbReference type="GO" id="GO:0005634">
    <property type="term" value="C:nucleus"/>
    <property type="evidence" value="ECO:0007669"/>
    <property type="project" value="TreeGrafter"/>
</dbReference>